<evidence type="ECO:0000256" key="7">
    <source>
        <dbReference type="ARBA" id="ARBA00023270"/>
    </source>
</evidence>
<dbReference type="UniPathway" id="UPA00028">
    <property type="reaction ID" value="UER00002"/>
</dbReference>
<evidence type="ECO:0000256" key="9">
    <source>
        <dbReference type="HAMAP-Rule" id="MF_00446"/>
    </source>
</evidence>
<dbReference type="CDD" id="cd06919">
    <property type="entry name" value="Asp_decarbox"/>
    <property type="match status" value="1"/>
</dbReference>
<comment type="cofactor">
    <cofactor evidence="9 10">
        <name>pyruvate</name>
        <dbReference type="ChEBI" id="CHEBI:15361"/>
    </cofactor>
    <text evidence="9 10">Binds 1 pyruvoyl group covalently per subunit.</text>
</comment>
<feature type="chain" id="PRO_5013996214" description="Aspartate 1-decarboxylase beta chain" evidence="9 13">
    <location>
        <begin position="1"/>
        <end position="20"/>
    </location>
</feature>
<dbReference type="GO" id="GO:0005829">
    <property type="term" value="C:cytosol"/>
    <property type="evidence" value="ECO:0007669"/>
    <property type="project" value="TreeGrafter"/>
</dbReference>
<accession>A0A286RL91</accession>
<keyword evidence="6 9" id="KW-0456">Lyase</keyword>
<keyword evidence="4 9" id="KW-0068">Autocatalytic cleavage</keyword>
<evidence type="ECO:0000256" key="13">
    <source>
        <dbReference type="PIRSR" id="PIRSR006246-5"/>
    </source>
</evidence>
<comment type="PTM">
    <text evidence="9 12">Is synthesized initially as an inactive proenzyme, which is activated by self-cleavage at a specific serine bond to produce a beta-subunit with a hydroxyl group at its C-terminus and an alpha-subunit with a pyruvoyl group at its N-terminus.</text>
</comment>
<dbReference type="Proteomes" id="UP000215086">
    <property type="component" value="Chromosome"/>
</dbReference>
<evidence type="ECO:0000256" key="5">
    <source>
        <dbReference type="ARBA" id="ARBA00023145"/>
    </source>
</evidence>
<feature type="modified residue" description="Pyruvic acid (Ser)" evidence="9 12">
    <location>
        <position position="21"/>
    </location>
</feature>
<dbReference type="EMBL" id="CP018477">
    <property type="protein sequence ID" value="ASV76739.1"/>
    <property type="molecule type" value="Genomic_DNA"/>
</dbReference>
<keyword evidence="5 9" id="KW-0865">Zymogen</keyword>
<reference evidence="14 15" key="1">
    <citation type="journal article" name="Front. Microbiol.">
        <title>Sugar Metabolism of the First Thermophilic Planctomycete Thermogutta terrifontis: Comparative Genomic and Transcriptomic Approaches.</title>
        <authorList>
            <person name="Elcheninov A.G."/>
            <person name="Menzel P."/>
            <person name="Gudbergsdottir S.R."/>
            <person name="Slesarev A.I."/>
            <person name="Kadnikov V.V."/>
            <person name="Krogh A."/>
            <person name="Bonch-Osmolovskaya E.A."/>
            <person name="Peng X."/>
            <person name="Kublanov I.V."/>
        </authorList>
    </citation>
    <scope>NUCLEOTIDE SEQUENCE [LARGE SCALE GENOMIC DNA]</scope>
    <source>
        <strain evidence="14 15">R1</strain>
    </source>
</reference>
<evidence type="ECO:0000313" key="15">
    <source>
        <dbReference type="Proteomes" id="UP000215086"/>
    </source>
</evidence>
<evidence type="ECO:0000256" key="2">
    <source>
        <dbReference type="ARBA" id="ARBA00022655"/>
    </source>
</evidence>
<comment type="subunit">
    <text evidence="9">Heterooctamer of four alpha and four beta subunits.</text>
</comment>
<comment type="pathway">
    <text evidence="9">Cofactor biosynthesis; (R)-pantothenate biosynthesis; beta-alanine from L-aspartate: step 1/1.</text>
</comment>
<evidence type="ECO:0000313" key="14">
    <source>
        <dbReference type="EMBL" id="ASV76739.1"/>
    </source>
</evidence>
<evidence type="ECO:0000256" key="10">
    <source>
        <dbReference type="PIRSR" id="PIRSR006246-1"/>
    </source>
</evidence>
<feature type="binding site" evidence="9 11">
    <location>
        <position position="53"/>
    </location>
    <ligand>
        <name>substrate</name>
    </ligand>
</feature>
<name>A0A286RL91_9BACT</name>
<organism evidence="14 15">
    <name type="scientific">Thermogutta terrifontis</name>
    <dbReference type="NCBI Taxonomy" id="1331910"/>
    <lineage>
        <taxon>Bacteria</taxon>
        <taxon>Pseudomonadati</taxon>
        <taxon>Planctomycetota</taxon>
        <taxon>Planctomycetia</taxon>
        <taxon>Pirellulales</taxon>
        <taxon>Thermoguttaceae</taxon>
        <taxon>Thermogutta</taxon>
    </lineage>
</organism>
<dbReference type="GO" id="GO:0004068">
    <property type="term" value="F:aspartate 1-decarboxylase activity"/>
    <property type="evidence" value="ECO:0007669"/>
    <property type="project" value="UniProtKB-UniRule"/>
</dbReference>
<feature type="binding site" evidence="9 11">
    <location>
        <begin position="69"/>
        <end position="71"/>
    </location>
    <ligand>
        <name>substrate</name>
    </ligand>
</feature>
<comment type="function">
    <text evidence="9">Catalyzes the pyruvoyl-dependent decarboxylation of aspartate to produce beta-alanine.</text>
</comment>
<dbReference type="NCBIfam" id="TIGR00223">
    <property type="entry name" value="panD"/>
    <property type="match status" value="1"/>
</dbReference>
<dbReference type="EC" id="4.1.1.11" evidence="9"/>
<dbReference type="PANTHER" id="PTHR21012">
    <property type="entry name" value="ASPARTATE 1-DECARBOXYLASE"/>
    <property type="match status" value="1"/>
</dbReference>
<dbReference type="PANTHER" id="PTHR21012:SF0">
    <property type="entry name" value="ASPARTATE 1-DECARBOXYLASE"/>
    <property type="match status" value="1"/>
</dbReference>
<dbReference type="GO" id="GO:0015940">
    <property type="term" value="P:pantothenate biosynthetic process"/>
    <property type="evidence" value="ECO:0007669"/>
    <property type="project" value="UniProtKB-UniRule"/>
</dbReference>
<protein>
    <recommendedName>
        <fullName evidence="9">Aspartate 1-decarboxylase</fullName>
        <ecNumber evidence="9">4.1.1.11</ecNumber>
    </recommendedName>
    <alternativeName>
        <fullName evidence="9">Aspartate alpha-decarboxylase</fullName>
    </alternativeName>
    <component>
        <recommendedName>
            <fullName evidence="9">Aspartate 1-decarboxylase beta chain</fullName>
        </recommendedName>
    </component>
    <component>
        <recommendedName>
            <fullName evidence="9">Aspartate 1-decarboxylase alpha chain</fullName>
        </recommendedName>
    </component>
</protein>
<evidence type="ECO:0000256" key="12">
    <source>
        <dbReference type="PIRSR" id="PIRSR006246-3"/>
    </source>
</evidence>
<dbReference type="PIRSF" id="PIRSF006246">
    <property type="entry name" value="Asp_decarbox"/>
    <property type="match status" value="1"/>
</dbReference>
<keyword evidence="15" id="KW-1185">Reference proteome</keyword>
<dbReference type="Gene3D" id="2.40.40.20">
    <property type="match status" value="1"/>
</dbReference>
<feature type="active site" description="Proton donor" evidence="9 10">
    <location>
        <position position="54"/>
    </location>
</feature>
<evidence type="ECO:0000256" key="11">
    <source>
        <dbReference type="PIRSR" id="PIRSR006246-2"/>
    </source>
</evidence>
<evidence type="ECO:0000256" key="4">
    <source>
        <dbReference type="ARBA" id="ARBA00022813"/>
    </source>
</evidence>
<dbReference type="AlphaFoldDB" id="A0A286RL91"/>
<dbReference type="SUPFAM" id="SSF50692">
    <property type="entry name" value="ADC-like"/>
    <property type="match status" value="1"/>
</dbReference>
<keyword evidence="8 9" id="KW-0670">Pyruvate</keyword>
<feature type="chain" id="PRO_5013996216" description="Aspartate 1-decarboxylase alpha chain" evidence="9 13">
    <location>
        <begin position="21"/>
        <end position="117"/>
    </location>
</feature>
<dbReference type="InterPro" id="IPR009010">
    <property type="entry name" value="Asp_de-COase-like_dom_sf"/>
</dbReference>
<comment type="catalytic activity">
    <reaction evidence="9">
        <text>L-aspartate + H(+) = beta-alanine + CO2</text>
        <dbReference type="Rhea" id="RHEA:19497"/>
        <dbReference type="ChEBI" id="CHEBI:15378"/>
        <dbReference type="ChEBI" id="CHEBI:16526"/>
        <dbReference type="ChEBI" id="CHEBI:29991"/>
        <dbReference type="ChEBI" id="CHEBI:57966"/>
        <dbReference type="EC" id="4.1.1.11"/>
    </reaction>
</comment>
<proteinExistence type="inferred from homology"/>
<gene>
    <name evidence="9" type="primary">panD</name>
    <name evidence="14" type="ORF">THTE_4138</name>
</gene>
<dbReference type="KEGG" id="ttf:THTE_4138"/>
<dbReference type="HAMAP" id="MF_00446">
    <property type="entry name" value="PanD"/>
    <property type="match status" value="1"/>
</dbReference>
<sequence>MLKSKIHRATLTEVNLEYEGSITIDRRLMEAADLLPGEQVHVLNINNGERLITYVIEGPPDSGVVALNGAAARLGAKGDPVIILSYWVVDDGTSRGITPRIVHVDQQNRIIPENPQQ</sequence>
<keyword evidence="3 9" id="KW-0210">Decarboxylase</keyword>
<dbReference type="GO" id="GO:0006523">
    <property type="term" value="P:alanine biosynthetic process"/>
    <property type="evidence" value="ECO:0007669"/>
    <property type="project" value="InterPro"/>
</dbReference>
<feature type="active site" description="Schiff-base intermediate with substrate; via pyruvic acid" evidence="9 10">
    <location>
        <position position="21"/>
    </location>
</feature>
<dbReference type="InterPro" id="IPR003190">
    <property type="entry name" value="Asp_decarbox"/>
</dbReference>
<evidence type="ECO:0000256" key="1">
    <source>
        <dbReference type="ARBA" id="ARBA00022490"/>
    </source>
</evidence>
<comment type="subcellular location">
    <subcellularLocation>
        <location evidence="9">Cytoplasm</location>
    </subcellularLocation>
</comment>
<evidence type="ECO:0000256" key="8">
    <source>
        <dbReference type="ARBA" id="ARBA00023317"/>
    </source>
</evidence>
<keyword evidence="2 9" id="KW-0566">Pantothenate biosynthesis</keyword>
<comment type="similarity">
    <text evidence="9">Belongs to the PanD family.</text>
</comment>
<evidence type="ECO:0000256" key="3">
    <source>
        <dbReference type="ARBA" id="ARBA00022793"/>
    </source>
</evidence>
<dbReference type="Pfam" id="PF02261">
    <property type="entry name" value="Asp_decarbox"/>
    <property type="match status" value="1"/>
</dbReference>
<keyword evidence="1 9" id="KW-0963">Cytoplasm</keyword>
<evidence type="ECO:0000256" key="6">
    <source>
        <dbReference type="ARBA" id="ARBA00023239"/>
    </source>
</evidence>
<keyword evidence="7 9" id="KW-0704">Schiff base</keyword>